<organism evidence="1 2">
    <name type="scientific">Candidatus Mycoplasma haematohominis</name>
    <dbReference type="NCBI Taxonomy" id="1494318"/>
    <lineage>
        <taxon>Bacteria</taxon>
        <taxon>Bacillati</taxon>
        <taxon>Mycoplasmatota</taxon>
        <taxon>Mollicutes</taxon>
        <taxon>Mycoplasmataceae</taxon>
        <taxon>Mycoplasma</taxon>
    </lineage>
</organism>
<sequence>MTPQAAVGTGLGGLAAAGAGGTAVAYAAGAFSETTYKDFEDYVNKKGLIYIEEVEDTKSNSIKKLLDEDHNNSNGYREKLKGKWDSLPSSFSDGSATKTKPTGVTSPNSFAASSAALEKSSEISDFTKAWCKVTKKKTDKDGKAWTEATLKANSDWQIFSEVCVIPKSS</sequence>
<accession>A0A478FP41</accession>
<dbReference type="AlphaFoldDB" id="A0A478FP41"/>
<comment type="caution">
    <text evidence="1">The sequence shown here is derived from an EMBL/GenBank/DDBJ whole genome shotgun (WGS) entry which is preliminary data.</text>
</comment>
<protein>
    <submittedName>
        <fullName evidence="1">Uncharacterized protein</fullName>
    </submittedName>
</protein>
<evidence type="ECO:0000313" key="2">
    <source>
        <dbReference type="Proteomes" id="UP000324831"/>
    </source>
</evidence>
<proteinExistence type="predicted"/>
<gene>
    <name evidence="1" type="ORF">MHSWG343_00210</name>
</gene>
<dbReference type="EMBL" id="BIMN01000001">
    <property type="protein sequence ID" value="GCE63043.1"/>
    <property type="molecule type" value="Genomic_DNA"/>
</dbReference>
<evidence type="ECO:0000313" key="1">
    <source>
        <dbReference type="EMBL" id="GCE63043.1"/>
    </source>
</evidence>
<dbReference type="Proteomes" id="UP000324831">
    <property type="component" value="Unassembled WGS sequence"/>
</dbReference>
<reference evidence="1 2" key="1">
    <citation type="submission" date="2019-01" db="EMBL/GenBank/DDBJ databases">
        <title>Draft genome sequences of Candidatus Mycoplasma haemohominis SWG34-3 identified from a patient with pyrexia, anemia and liver dysfunction.</title>
        <authorList>
            <person name="Sekizuka T."/>
            <person name="Hattori N."/>
            <person name="Katano H."/>
            <person name="Takuma T."/>
            <person name="Ito T."/>
            <person name="Arai N."/>
            <person name="Yanai R."/>
            <person name="Ishii S."/>
            <person name="Miura Y."/>
            <person name="Tokunaga T."/>
            <person name="Watanabe H."/>
            <person name="Nomura N."/>
            <person name="Eguchi J."/>
            <person name="Arai T."/>
            <person name="Hasegawa H."/>
            <person name="Nakamaki T."/>
            <person name="Wakita T."/>
            <person name="Niki Y."/>
            <person name="Kuroda M."/>
        </authorList>
    </citation>
    <scope>NUCLEOTIDE SEQUENCE [LARGE SCALE GENOMIC DNA]</scope>
    <source>
        <strain evidence="1">SWG34-3</strain>
    </source>
</reference>
<name>A0A478FP41_9MOLU</name>